<keyword evidence="1" id="KW-0812">Transmembrane</keyword>
<evidence type="ECO:0000313" key="3">
    <source>
        <dbReference type="Proteomes" id="UP000000269"/>
    </source>
</evidence>
<dbReference type="KEGG" id="aoe:Clos_1146"/>
<gene>
    <name evidence="2" type="ordered locus">Clos_1146</name>
</gene>
<name>A8MF23_ALKOO</name>
<feature type="transmembrane region" description="Helical" evidence="1">
    <location>
        <begin position="52"/>
        <end position="75"/>
    </location>
</feature>
<evidence type="ECO:0000313" key="2">
    <source>
        <dbReference type="EMBL" id="ABW18692.1"/>
    </source>
</evidence>
<protein>
    <submittedName>
        <fullName evidence="2">Uncharacterized protein</fullName>
    </submittedName>
</protein>
<proteinExistence type="predicted"/>
<sequence>MGLYVTFVFPILAVLMSSLLLYNLVWIFRLNTNIKKELPMKRPTLKNAKKRALISTILALTLILTFIIAMVTDVFLTSNKVIFGIFPAVLGIGSGLIMRYFIKKRAKDKGDSILYIIVGMVSVVIVVNIVGALYIKNTADNTIAKAPIPEGYPVVTMKDINKEAKEVKLKSREFSWGVSPIVPKYYDYWEMWNIDGREQMIRGSYYEVSHPYFARITFDGKAESISRVPTFVNRSLRWENEPLIEDEEMKQRWKVDRLLLTKDRDAIMVQKGNTVVFLAGDIDFDEVYTQEKIIEKLFN</sequence>
<keyword evidence="1" id="KW-1133">Transmembrane helix</keyword>
<keyword evidence="3" id="KW-1185">Reference proteome</keyword>
<organism evidence="2 3">
    <name type="scientific">Alkaliphilus oremlandii (strain OhILAs)</name>
    <name type="common">Clostridium oremlandii (strain OhILAs)</name>
    <dbReference type="NCBI Taxonomy" id="350688"/>
    <lineage>
        <taxon>Bacteria</taxon>
        <taxon>Bacillati</taxon>
        <taxon>Bacillota</taxon>
        <taxon>Clostridia</taxon>
        <taxon>Peptostreptococcales</taxon>
        <taxon>Natronincolaceae</taxon>
        <taxon>Alkaliphilus</taxon>
    </lineage>
</organism>
<keyword evidence="1" id="KW-0472">Membrane</keyword>
<dbReference type="EMBL" id="CP000853">
    <property type="protein sequence ID" value="ABW18692.1"/>
    <property type="molecule type" value="Genomic_DNA"/>
</dbReference>
<dbReference type="HOGENOM" id="CLU_929508_0_0_9"/>
<feature type="transmembrane region" description="Helical" evidence="1">
    <location>
        <begin position="6"/>
        <end position="31"/>
    </location>
</feature>
<reference evidence="3" key="1">
    <citation type="submission" date="2007-10" db="EMBL/GenBank/DDBJ databases">
        <title>Complete genome of Alkaliphilus oremlandii OhILAs.</title>
        <authorList>
            <person name="Copeland A."/>
            <person name="Lucas S."/>
            <person name="Lapidus A."/>
            <person name="Barry K."/>
            <person name="Detter J.C."/>
            <person name="Glavina del Rio T."/>
            <person name="Hammon N."/>
            <person name="Israni S."/>
            <person name="Dalin E."/>
            <person name="Tice H."/>
            <person name="Pitluck S."/>
            <person name="Chain P."/>
            <person name="Malfatti S."/>
            <person name="Shin M."/>
            <person name="Vergez L."/>
            <person name="Schmutz J."/>
            <person name="Larimer F."/>
            <person name="Land M."/>
            <person name="Hauser L."/>
            <person name="Kyrpides N."/>
            <person name="Mikhailova N."/>
            <person name="Stolz J.F."/>
            <person name="Dawson A."/>
            <person name="Fisher E."/>
            <person name="Crable B."/>
            <person name="Perera E."/>
            <person name="Lisak J."/>
            <person name="Ranganathan M."/>
            <person name="Basu P."/>
            <person name="Richardson P."/>
        </authorList>
    </citation>
    <scope>NUCLEOTIDE SEQUENCE [LARGE SCALE GENOMIC DNA]</scope>
    <source>
        <strain evidence="3">OhILAs</strain>
    </source>
</reference>
<feature type="transmembrane region" description="Helical" evidence="1">
    <location>
        <begin position="113"/>
        <end position="135"/>
    </location>
</feature>
<accession>A8MF23</accession>
<feature type="transmembrane region" description="Helical" evidence="1">
    <location>
        <begin position="81"/>
        <end position="101"/>
    </location>
</feature>
<dbReference type="STRING" id="350688.Clos_1146"/>
<evidence type="ECO:0000256" key="1">
    <source>
        <dbReference type="SAM" id="Phobius"/>
    </source>
</evidence>
<dbReference type="AlphaFoldDB" id="A8MF23"/>
<dbReference type="Proteomes" id="UP000000269">
    <property type="component" value="Chromosome"/>
</dbReference>